<keyword evidence="10" id="KW-1185">Reference proteome</keyword>
<feature type="domain" description="4Fe-4S ferredoxin-type" evidence="8">
    <location>
        <begin position="74"/>
        <end position="103"/>
    </location>
</feature>
<evidence type="ECO:0000256" key="1">
    <source>
        <dbReference type="ARBA" id="ARBA00022448"/>
    </source>
</evidence>
<keyword evidence="1" id="KW-0813">Transport</keyword>
<evidence type="ECO:0000256" key="6">
    <source>
        <dbReference type="ARBA" id="ARBA00023004"/>
    </source>
</evidence>
<reference evidence="9 10" key="1">
    <citation type="submission" date="2018-08" db="EMBL/GenBank/DDBJ databases">
        <title>Form III RuBisCO-mediated autotrophy in Thermodesulfobium bacteria.</title>
        <authorList>
            <person name="Toshchakov S.V."/>
            <person name="Kublanov I.V."/>
            <person name="Frolov E."/>
            <person name="Bonch-Osmolovskaya E.A."/>
            <person name="Tourova T.P."/>
            <person name="Chernych N.A."/>
            <person name="Lebedinsky A.V."/>
        </authorList>
    </citation>
    <scope>NUCLEOTIDE SEQUENCE [LARGE SCALE GENOMIC DNA]</scope>
    <source>
        <strain evidence="9 10">SR</strain>
    </source>
</reference>
<keyword evidence="3" id="KW-0479">Metal-binding</keyword>
<proteinExistence type="predicted"/>
<dbReference type="SMART" id="SM00930">
    <property type="entry name" value="NIL"/>
    <property type="match status" value="1"/>
</dbReference>
<dbReference type="InterPro" id="IPR050572">
    <property type="entry name" value="Fe-S_Ferredoxin"/>
</dbReference>
<evidence type="ECO:0000259" key="8">
    <source>
        <dbReference type="PROSITE" id="PS51379"/>
    </source>
</evidence>
<feature type="domain" description="4Fe-4S ferredoxin-type" evidence="8">
    <location>
        <begin position="105"/>
        <end position="133"/>
    </location>
</feature>
<evidence type="ECO:0000313" key="10">
    <source>
        <dbReference type="Proteomes" id="UP000256329"/>
    </source>
</evidence>
<evidence type="ECO:0000256" key="2">
    <source>
        <dbReference type="ARBA" id="ARBA00022485"/>
    </source>
</evidence>
<protein>
    <submittedName>
        <fullName evidence="9">4Fe-4S dicluster domain-containing protein</fullName>
    </submittedName>
</protein>
<dbReference type="Gene3D" id="3.30.70.260">
    <property type="match status" value="1"/>
</dbReference>
<organism evidence="9 10">
    <name type="scientific">Ammonifex thiophilus</name>
    <dbReference type="NCBI Taxonomy" id="444093"/>
    <lineage>
        <taxon>Bacteria</taxon>
        <taxon>Bacillati</taxon>
        <taxon>Bacillota</taxon>
        <taxon>Clostridia</taxon>
        <taxon>Thermoanaerobacterales</taxon>
        <taxon>Thermoanaerobacteraceae</taxon>
        <taxon>Ammonifex</taxon>
    </lineage>
</organism>
<dbReference type="PROSITE" id="PS51379">
    <property type="entry name" value="4FE4S_FER_2"/>
    <property type="match status" value="2"/>
</dbReference>
<keyword evidence="7" id="KW-0411">Iron-sulfur</keyword>
<accession>A0A3D8P3Z3</accession>
<dbReference type="Proteomes" id="UP000256329">
    <property type="component" value="Unassembled WGS sequence"/>
</dbReference>
<evidence type="ECO:0000256" key="5">
    <source>
        <dbReference type="ARBA" id="ARBA00022982"/>
    </source>
</evidence>
<keyword evidence="5" id="KW-0249">Electron transport</keyword>
<dbReference type="InterPro" id="IPR017896">
    <property type="entry name" value="4Fe4S_Fe-S-bd"/>
</dbReference>
<dbReference type="AlphaFoldDB" id="A0A3D8P3Z3"/>
<dbReference type="InterPro" id="IPR017900">
    <property type="entry name" value="4Fe4S_Fe_S_CS"/>
</dbReference>
<name>A0A3D8P3Z3_9THEO</name>
<gene>
    <name evidence="9" type="ORF">DXX99_09045</name>
</gene>
<evidence type="ECO:0000256" key="7">
    <source>
        <dbReference type="ARBA" id="ARBA00023014"/>
    </source>
</evidence>
<dbReference type="Pfam" id="PF09383">
    <property type="entry name" value="NIL"/>
    <property type="match status" value="1"/>
</dbReference>
<dbReference type="OrthoDB" id="9807879at2"/>
<dbReference type="GO" id="GO:0046872">
    <property type="term" value="F:metal ion binding"/>
    <property type="evidence" value="ECO:0007669"/>
    <property type="project" value="UniProtKB-KW"/>
</dbReference>
<keyword evidence="2" id="KW-0004">4Fe-4S</keyword>
<evidence type="ECO:0000256" key="4">
    <source>
        <dbReference type="ARBA" id="ARBA00022737"/>
    </source>
</evidence>
<dbReference type="RefSeq" id="WP_115793160.1">
    <property type="nucleotide sequence ID" value="NZ_QSLN01000016.1"/>
</dbReference>
<dbReference type="EMBL" id="QSLN01000016">
    <property type="protein sequence ID" value="RDV81766.1"/>
    <property type="molecule type" value="Genomic_DNA"/>
</dbReference>
<dbReference type="SUPFAM" id="SSF55021">
    <property type="entry name" value="ACT-like"/>
    <property type="match status" value="1"/>
</dbReference>
<dbReference type="PROSITE" id="PS00198">
    <property type="entry name" value="4FE4S_FER_1"/>
    <property type="match status" value="2"/>
</dbReference>
<dbReference type="SUPFAM" id="SSF54862">
    <property type="entry name" value="4Fe-4S ferredoxins"/>
    <property type="match status" value="1"/>
</dbReference>
<dbReference type="Pfam" id="PF13237">
    <property type="entry name" value="Fer4_10"/>
    <property type="match status" value="1"/>
</dbReference>
<dbReference type="PANTHER" id="PTHR43687">
    <property type="entry name" value="ADENYLYLSULFATE REDUCTASE, BETA SUBUNIT"/>
    <property type="match status" value="1"/>
</dbReference>
<dbReference type="GO" id="GO:0051539">
    <property type="term" value="F:4 iron, 4 sulfur cluster binding"/>
    <property type="evidence" value="ECO:0007669"/>
    <property type="project" value="UniProtKB-KW"/>
</dbReference>
<evidence type="ECO:0000313" key="9">
    <source>
        <dbReference type="EMBL" id="RDV81766.1"/>
    </source>
</evidence>
<sequence length="133" mass="14975">MPPSKVVLRFPAAIADKPIIYRLVKDYDLMINILKANINPHKEGMMVLEVTGEKVEDGLDYLRRQGVAVQPLTEEIIRNEERCTHCGACTAICPTGALYFERPSMLVRFDGEACVVCQLCVRACPMKAMEVRF</sequence>
<comment type="caution">
    <text evidence="9">The sequence shown here is derived from an EMBL/GenBank/DDBJ whole genome shotgun (WGS) entry which is preliminary data.</text>
</comment>
<dbReference type="InterPro" id="IPR045865">
    <property type="entry name" value="ACT-like_dom_sf"/>
</dbReference>
<dbReference type="PANTHER" id="PTHR43687:SF6">
    <property type="entry name" value="L-ASPARTATE SEMIALDEHYDE SULFURTRANSFERASE IRON-SULFUR SUBUNIT"/>
    <property type="match status" value="1"/>
</dbReference>
<keyword evidence="4" id="KW-0677">Repeat</keyword>
<dbReference type="Gene3D" id="3.30.70.20">
    <property type="match status" value="1"/>
</dbReference>
<keyword evidence="6" id="KW-0408">Iron</keyword>
<evidence type="ECO:0000256" key="3">
    <source>
        <dbReference type="ARBA" id="ARBA00022723"/>
    </source>
</evidence>
<dbReference type="InterPro" id="IPR018449">
    <property type="entry name" value="NIL_domain"/>
</dbReference>